<dbReference type="VEuPathDB" id="FungiDB:I302_07079"/>
<feature type="compositionally biased region" description="Basic and acidic residues" evidence="1">
    <location>
        <begin position="475"/>
        <end position="489"/>
    </location>
</feature>
<organism evidence="3">
    <name type="scientific">Kwoniella bestiolae CBS 10118</name>
    <dbReference type="NCBI Taxonomy" id="1296100"/>
    <lineage>
        <taxon>Eukaryota</taxon>
        <taxon>Fungi</taxon>
        <taxon>Dikarya</taxon>
        <taxon>Basidiomycota</taxon>
        <taxon>Agaricomycotina</taxon>
        <taxon>Tremellomycetes</taxon>
        <taxon>Tremellales</taxon>
        <taxon>Cryptococcaceae</taxon>
        <taxon>Kwoniella</taxon>
    </lineage>
</organism>
<keyword evidence="5" id="KW-1185">Reference proteome</keyword>
<dbReference type="EMBL" id="KI894024">
    <property type="protein sequence ID" value="OCF22739.1"/>
    <property type="molecule type" value="Genomic_DNA"/>
</dbReference>
<evidence type="ECO:0000259" key="2">
    <source>
        <dbReference type="PROSITE" id="PS50172"/>
    </source>
</evidence>
<dbReference type="PROSITE" id="PS50172">
    <property type="entry name" value="BRCT"/>
    <property type="match status" value="2"/>
</dbReference>
<protein>
    <recommendedName>
        <fullName evidence="2">BRCT domain-containing protein</fullName>
    </recommendedName>
</protein>
<proteinExistence type="predicted"/>
<sequence>MTIFFGQSFWIVGFEEERRLEMEQTIRTHGGRVSPFIQLATRTIFLRPVAPSDKGRIGETFKSLEEANEMNKLSGNCISLAEYWIGRCIEDGRMVELERYLVKREDLFNLAIWEEISGDEVNNQDRPGPSASTPLIAQKVGQTDDRAPSGRGIHGLGVKEEEADDDETVPVAQQHQPLEILPPDSESASDTCLSPPPSPVYIDEEEEGMEEDLVTSSAADKNRARKLQRSLYQKRYFNRQTISPEDIPALNALIEDLRDKVKNGFPGGGGLEKYLRGRRLLTLYGKYRPFIRQQVPELTSRKSIVGQGNGQESGAQIAEYINMSASLFSGQSFWMVGYDEDEKVDKEQLIRDHGGIISPAIQLATSIIFLQPVHTNFDHPFIASAFDSLLMSEKMDALSGNCLALSEYWVRHSILHDGMREVEEYLVKKEDLFNMAFWGRFGDENVEAENSVPPRENVGIKIKEERKTLNSLDSVHSEKNGQKEKKQRTVVDPADEQVLEALISDLKRKVKSGFPPGKGMTQYIKEQKVYPHPRASTRFTSRWNQVPGEDRG</sequence>
<feature type="domain" description="BRCT" evidence="2">
    <location>
        <begin position="1"/>
        <end position="102"/>
    </location>
</feature>
<accession>A0A1B9FVD7</accession>
<name>A0A1B9FVD7_9TREE</name>
<dbReference type="GeneID" id="30211478"/>
<feature type="domain" description="BRCT" evidence="2">
    <location>
        <begin position="323"/>
        <end position="427"/>
    </location>
</feature>
<dbReference type="InterPro" id="IPR001357">
    <property type="entry name" value="BRCT_dom"/>
</dbReference>
<feature type="compositionally biased region" description="Polar residues" evidence="1">
    <location>
        <begin position="120"/>
        <end position="135"/>
    </location>
</feature>
<dbReference type="RefSeq" id="XP_019043809.1">
    <property type="nucleotide sequence ID" value="XM_019193686.1"/>
</dbReference>
<dbReference type="AlphaFoldDB" id="A0A1B9FVD7"/>
<evidence type="ECO:0000256" key="1">
    <source>
        <dbReference type="SAM" id="MobiDB-lite"/>
    </source>
</evidence>
<feature type="region of interest" description="Disordered" evidence="1">
    <location>
        <begin position="528"/>
        <end position="552"/>
    </location>
</feature>
<reference evidence="4" key="4">
    <citation type="submission" date="2024-02" db="EMBL/GenBank/DDBJ databases">
        <title>Comparative genomics of Cryptococcus and Kwoniella reveals pathogenesis evolution and contrasting modes of karyotype evolution via chromosome fusion or intercentromeric recombination.</title>
        <authorList>
            <person name="Coelho M.A."/>
            <person name="David-Palma M."/>
            <person name="Shea T."/>
            <person name="Bowers K."/>
            <person name="McGinley-Smith S."/>
            <person name="Mohammad A.W."/>
            <person name="Gnirke A."/>
            <person name="Yurkov A.M."/>
            <person name="Nowrousian M."/>
            <person name="Sun S."/>
            <person name="Cuomo C.A."/>
            <person name="Heitman J."/>
        </authorList>
    </citation>
    <scope>NUCLEOTIDE SEQUENCE</scope>
    <source>
        <strain evidence="4">CBS 10118</strain>
    </source>
</reference>
<feature type="region of interest" description="Disordered" evidence="1">
    <location>
        <begin position="120"/>
        <end position="172"/>
    </location>
</feature>
<reference evidence="3" key="3">
    <citation type="submission" date="2014-01" db="EMBL/GenBank/DDBJ databases">
        <title>Evolution of pathogenesis and genome organization in the Tremellales.</title>
        <authorList>
            <person name="Cuomo C."/>
            <person name="Litvintseva A."/>
            <person name="Heitman J."/>
            <person name="Chen Y."/>
            <person name="Sun S."/>
            <person name="Springer D."/>
            <person name="Dromer F."/>
            <person name="Young S."/>
            <person name="Zeng Q."/>
            <person name="Chapman S."/>
            <person name="Gujja S."/>
            <person name="Saif S."/>
            <person name="Birren B."/>
        </authorList>
    </citation>
    <scope>NUCLEOTIDE SEQUENCE</scope>
    <source>
        <strain evidence="3">CBS 10118</strain>
    </source>
</reference>
<dbReference type="KEGG" id="kbi:30211478"/>
<evidence type="ECO:0000313" key="5">
    <source>
        <dbReference type="Proteomes" id="UP000092730"/>
    </source>
</evidence>
<evidence type="ECO:0000313" key="3">
    <source>
        <dbReference type="EMBL" id="OCF22739.1"/>
    </source>
</evidence>
<dbReference type="EMBL" id="CP144547">
    <property type="protein sequence ID" value="WVW86499.1"/>
    <property type="molecule type" value="Genomic_DNA"/>
</dbReference>
<feature type="region of interest" description="Disordered" evidence="1">
    <location>
        <begin position="470"/>
        <end position="491"/>
    </location>
</feature>
<dbReference type="Proteomes" id="UP000092730">
    <property type="component" value="Chromosome 7"/>
</dbReference>
<reference evidence="4" key="2">
    <citation type="submission" date="2013-07" db="EMBL/GenBank/DDBJ databases">
        <authorList>
            <consortium name="The Broad Institute Genome Sequencing Platform"/>
            <person name="Cuomo C."/>
            <person name="Litvintseva A."/>
            <person name="Chen Y."/>
            <person name="Heitman J."/>
            <person name="Sun S."/>
            <person name="Springer D."/>
            <person name="Dromer F."/>
            <person name="Young S.K."/>
            <person name="Zeng Q."/>
            <person name="Gargeya S."/>
            <person name="Fitzgerald M."/>
            <person name="Abouelleil A."/>
            <person name="Alvarado L."/>
            <person name="Berlin A.M."/>
            <person name="Chapman S.B."/>
            <person name="Dewar J."/>
            <person name="Goldberg J."/>
            <person name="Griggs A."/>
            <person name="Gujja S."/>
            <person name="Hansen M."/>
            <person name="Howarth C."/>
            <person name="Imamovic A."/>
            <person name="Larimer J."/>
            <person name="McCowan C."/>
            <person name="Murphy C."/>
            <person name="Pearson M."/>
            <person name="Priest M."/>
            <person name="Roberts A."/>
            <person name="Saif S."/>
            <person name="Shea T."/>
            <person name="Sykes S."/>
            <person name="Wortman J."/>
            <person name="Nusbaum C."/>
            <person name="Birren B."/>
        </authorList>
    </citation>
    <scope>NUCLEOTIDE SEQUENCE</scope>
    <source>
        <strain evidence="4">CBS 10118</strain>
    </source>
</reference>
<dbReference type="InterPro" id="IPR036420">
    <property type="entry name" value="BRCT_dom_sf"/>
</dbReference>
<dbReference type="Gene3D" id="3.40.50.10190">
    <property type="entry name" value="BRCT domain"/>
    <property type="match status" value="1"/>
</dbReference>
<dbReference type="OrthoDB" id="2566576at2759"/>
<evidence type="ECO:0000313" key="4">
    <source>
        <dbReference type="EMBL" id="WVW86499.1"/>
    </source>
</evidence>
<gene>
    <name evidence="3" type="ORF">I302_07079</name>
    <name evidence="4" type="ORF">I302_108548</name>
</gene>
<reference evidence="3" key="1">
    <citation type="submission" date="2013-07" db="EMBL/GenBank/DDBJ databases">
        <title>The Genome Sequence of Cryptococcus bestiolae CBS10118.</title>
        <authorList>
            <consortium name="The Broad Institute Genome Sequencing Platform"/>
            <person name="Cuomo C."/>
            <person name="Litvintseva A."/>
            <person name="Chen Y."/>
            <person name="Heitman J."/>
            <person name="Sun S."/>
            <person name="Springer D."/>
            <person name="Dromer F."/>
            <person name="Young S.K."/>
            <person name="Zeng Q."/>
            <person name="Gargeya S."/>
            <person name="Fitzgerald M."/>
            <person name="Abouelleil A."/>
            <person name="Alvarado L."/>
            <person name="Berlin A.M."/>
            <person name="Chapman S.B."/>
            <person name="Dewar J."/>
            <person name="Goldberg J."/>
            <person name="Griggs A."/>
            <person name="Gujja S."/>
            <person name="Hansen M."/>
            <person name="Howarth C."/>
            <person name="Imamovic A."/>
            <person name="Larimer J."/>
            <person name="McCowan C."/>
            <person name="Murphy C."/>
            <person name="Pearson M."/>
            <person name="Priest M."/>
            <person name="Roberts A."/>
            <person name="Saif S."/>
            <person name="Shea T."/>
            <person name="Sykes S."/>
            <person name="Wortman J."/>
            <person name="Nusbaum C."/>
            <person name="Birren B."/>
        </authorList>
    </citation>
    <scope>NUCLEOTIDE SEQUENCE [LARGE SCALE GENOMIC DNA]</scope>
    <source>
        <strain evidence="3">CBS 10118</strain>
    </source>
</reference>
<dbReference type="SUPFAM" id="SSF52113">
    <property type="entry name" value="BRCT domain"/>
    <property type="match status" value="2"/>
</dbReference>